<evidence type="ECO:0000256" key="5">
    <source>
        <dbReference type="SAM" id="MobiDB-lite"/>
    </source>
</evidence>
<reference evidence="8" key="1">
    <citation type="submission" date="2022-12" db="EMBL/GenBank/DDBJ databases">
        <authorList>
            <person name="Webb A."/>
        </authorList>
    </citation>
    <scope>NUCLEOTIDE SEQUENCE</scope>
    <source>
        <strain evidence="8">Pd1</strain>
    </source>
</reference>
<proteinExistence type="predicted"/>
<sequence>MAANQSTEDIDAASESTTIEPFHTGTVSRTENRHVETLCHELHLHSDSIRPLVGLELPVYGSNMTKVLETVNGLWNLQQAHETKSQFLPVKLRPTEPSCKPLFADLTKTQMVLLKVKRSRLKRRRNETTFEDKKEENNEMKAISSDGNGVRFSVEVVGLVKEKYVCEGMADFQYFTARSFYPTSKPDKDALTVVAHTTDAVDTPVMNSAVVENGPLSRPSLRQRELQDCLRPYLAVESETQLELIPEVFSKVDLPLKYEFRQKSGYQPTAVAKKPSTTMTYLNFRDDTPAPAGPKPEQPVVRRRSVGVDDNGVDAYVMKVLEGKLEQKPVWLRSKLFDGLDGFERRAARRLLQKLCYVFVDGPWRGSWIKMGYDPRSPEVSETASSYQVVELRNNRELVHSKVTHATRKRTKKFVGASSGNANGEGGYVKGPRIVKVTQTSALENAQVSKRRRKERFTRGETRRSYLVKPAVPVATSSAAPTVASPPRASPTSSTVDSGNDWDSEDEQEDKESDTADNANGTSKSAASEGSVKVFEIFGVQLTSANVLFQLEEIDDDEVREWIAQFATQSEPSLLGGWYPTQMFLPLREIIRLRIAALVGRSKAELETRRKRLDALKKQALNDYAECSNQQKSTKTENVSVSATGSISAEAAADDDDELAFERSLIQDRIATSNVEKLSAGAEVEKGEEDEEEEDLDLQDDEDGNEDSNIGRSCATFDEDENMEDDEEEEEEQVDDVALDKQKEQQMPQISLDEKLISTEYSF</sequence>
<comment type="caution">
    <text evidence="8">The sequence shown here is derived from an EMBL/GenBank/DDBJ whole genome shotgun (WGS) entry which is preliminary data.</text>
</comment>
<keyword evidence="9" id="KW-1185">Reference proteome</keyword>
<feature type="region of interest" description="Disordered" evidence="5">
    <location>
        <begin position="441"/>
        <end position="526"/>
    </location>
</feature>
<dbReference type="GO" id="GO:0001002">
    <property type="term" value="F:RNA polymerase III type 1 promoter sequence-specific DNA binding"/>
    <property type="evidence" value="ECO:0007669"/>
    <property type="project" value="TreeGrafter"/>
</dbReference>
<evidence type="ECO:0000313" key="9">
    <source>
        <dbReference type="Proteomes" id="UP001162029"/>
    </source>
</evidence>
<dbReference type="PANTHER" id="PTHR13230:SF5">
    <property type="entry name" value="GENERAL TRANSCRIPTION FACTOR 3C POLYPEPTIDE 5"/>
    <property type="match status" value="1"/>
</dbReference>
<comment type="subcellular location">
    <subcellularLocation>
        <location evidence="1">Nucleus</location>
    </subcellularLocation>
</comment>
<evidence type="ECO:0000259" key="6">
    <source>
        <dbReference type="Pfam" id="PF09734"/>
    </source>
</evidence>
<dbReference type="FunFam" id="3.30.200.160:FF:000006">
    <property type="entry name" value="general transcription factor 3C polypeptide 5-like isoform X2"/>
    <property type="match status" value="1"/>
</dbReference>
<dbReference type="GO" id="GO:0005634">
    <property type="term" value="C:nucleus"/>
    <property type="evidence" value="ECO:0007669"/>
    <property type="project" value="UniProtKB-SubCell"/>
</dbReference>
<dbReference type="AlphaFoldDB" id="A0AAV0UUT4"/>
<feature type="domain" description="Transcription factor IIIC subunit Tfc1/Sfc1 triple barrel" evidence="7">
    <location>
        <begin position="54"/>
        <end position="174"/>
    </location>
</feature>
<evidence type="ECO:0008006" key="10">
    <source>
        <dbReference type="Google" id="ProtNLM"/>
    </source>
</evidence>
<feature type="compositionally biased region" description="Polar residues" evidence="5">
    <location>
        <begin position="516"/>
        <end position="526"/>
    </location>
</feature>
<dbReference type="PANTHER" id="PTHR13230">
    <property type="entry name" value="GENERAL TRANSCRIPTION FACTOR IIIC, POLYPEPTIDE 5"/>
    <property type="match status" value="1"/>
</dbReference>
<dbReference type="EMBL" id="CANTFM010001485">
    <property type="protein sequence ID" value="CAI5740033.1"/>
    <property type="molecule type" value="Genomic_DNA"/>
</dbReference>
<evidence type="ECO:0000259" key="7">
    <source>
        <dbReference type="Pfam" id="PF17682"/>
    </source>
</evidence>
<dbReference type="Pfam" id="PF09734">
    <property type="entry name" value="Tau95"/>
    <property type="match status" value="1"/>
</dbReference>
<dbReference type="InterPro" id="IPR041499">
    <property type="entry name" value="Tfc1/Sfc1_N"/>
</dbReference>
<evidence type="ECO:0000256" key="4">
    <source>
        <dbReference type="ARBA" id="ARBA00023242"/>
    </source>
</evidence>
<feature type="region of interest" description="Disordered" evidence="5">
    <location>
        <begin position="1"/>
        <end position="29"/>
    </location>
</feature>
<evidence type="ECO:0000313" key="8">
    <source>
        <dbReference type="EMBL" id="CAI5740033.1"/>
    </source>
</evidence>
<feature type="region of interest" description="Disordered" evidence="5">
    <location>
        <begin position="677"/>
        <end position="751"/>
    </location>
</feature>
<dbReference type="Gene3D" id="3.30.200.160">
    <property type="entry name" value="TFIIIC, subcomplex tauA, subunit Sfc1, barrel domain"/>
    <property type="match status" value="1"/>
</dbReference>
<keyword evidence="3" id="KW-0804">Transcription</keyword>
<feature type="compositionally biased region" description="Polar residues" evidence="5">
    <location>
        <begin position="14"/>
        <end position="29"/>
    </location>
</feature>
<evidence type="ECO:0000256" key="2">
    <source>
        <dbReference type="ARBA" id="ARBA00023125"/>
    </source>
</evidence>
<name>A0AAV0UUT4_9STRA</name>
<keyword evidence="2" id="KW-0238">DNA-binding</keyword>
<organism evidence="8 9">
    <name type="scientific">Peronospora destructor</name>
    <dbReference type="NCBI Taxonomy" id="86335"/>
    <lineage>
        <taxon>Eukaryota</taxon>
        <taxon>Sar</taxon>
        <taxon>Stramenopiles</taxon>
        <taxon>Oomycota</taxon>
        <taxon>Peronosporomycetes</taxon>
        <taxon>Peronosporales</taxon>
        <taxon>Peronosporaceae</taxon>
        <taxon>Peronospora</taxon>
    </lineage>
</organism>
<feature type="compositionally biased region" description="Acidic residues" evidence="5">
    <location>
        <begin position="717"/>
        <end position="737"/>
    </location>
</feature>
<dbReference type="InterPro" id="IPR040454">
    <property type="entry name" value="TF_IIIC_Tfc1/Sfc1"/>
</dbReference>
<keyword evidence="4" id="KW-0539">Nucleus</keyword>
<dbReference type="Proteomes" id="UP001162029">
    <property type="component" value="Unassembled WGS sequence"/>
</dbReference>
<dbReference type="GO" id="GO:0001003">
    <property type="term" value="F:RNA polymerase III type 2 promoter sequence-specific DNA binding"/>
    <property type="evidence" value="ECO:0007669"/>
    <property type="project" value="TreeGrafter"/>
</dbReference>
<protein>
    <recommendedName>
        <fullName evidence="10">General transcription factor 3C polypeptide 5</fullName>
    </recommendedName>
</protein>
<feature type="compositionally biased region" description="Acidic residues" evidence="5">
    <location>
        <begin position="686"/>
        <end position="706"/>
    </location>
</feature>
<accession>A0AAV0UUT4</accession>
<dbReference type="InterPro" id="IPR042536">
    <property type="entry name" value="TFIIIC_tauA_Sfc1"/>
</dbReference>
<dbReference type="GO" id="GO:0000127">
    <property type="term" value="C:transcription factor TFIIIC complex"/>
    <property type="evidence" value="ECO:0007669"/>
    <property type="project" value="InterPro"/>
</dbReference>
<evidence type="ECO:0000256" key="1">
    <source>
        <dbReference type="ARBA" id="ARBA00004123"/>
    </source>
</evidence>
<evidence type="ECO:0000256" key="3">
    <source>
        <dbReference type="ARBA" id="ARBA00023163"/>
    </source>
</evidence>
<dbReference type="Pfam" id="PF17682">
    <property type="entry name" value="Tau95_N"/>
    <property type="match status" value="1"/>
</dbReference>
<dbReference type="GO" id="GO:0006384">
    <property type="term" value="P:transcription initiation at RNA polymerase III promoter"/>
    <property type="evidence" value="ECO:0007669"/>
    <property type="project" value="InterPro"/>
</dbReference>
<gene>
    <name evidence="8" type="ORF">PDE001_LOCUS7379</name>
</gene>
<dbReference type="InterPro" id="IPR019136">
    <property type="entry name" value="TF_IIIC_su-5_HTH"/>
</dbReference>
<feature type="compositionally biased region" description="Acidic residues" evidence="5">
    <location>
        <begin position="500"/>
        <end position="512"/>
    </location>
</feature>
<feature type="compositionally biased region" description="Low complexity" evidence="5">
    <location>
        <begin position="470"/>
        <end position="496"/>
    </location>
</feature>
<feature type="domain" description="Transcription factor IIIC subunit 5 HTH" evidence="6">
    <location>
        <begin position="244"/>
        <end position="393"/>
    </location>
</feature>